<dbReference type="STRING" id="1159017.SAMN02927930_01703"/>
<dbReference type="AlphaFoldDB" id="A0A1G6DGV8"/>
<dbReference type="Gene3D" id="3.40.50.150">
    <property type="entry name" value="Vaccinia Virus protein VP39"/>
    <property type="match status" value="1"/>
</dbReference>
<sequence>MTKTHLGHRARKRFGQNFLHDQFVINDIVDAINPQSSENLVEIGPGLAALTEPVADRVKRLTVVELDRDLADRLEQHPKLRDKLKVHRGDALKTDFRMFAQTQPIRVFGNLPYNISTPLIFHLLEQLDVIQDMHFMLQKEVVERLAAEPNTKAYGRMSVAIQQACAVEPVLMVPPEAFTPAPKVDSAVVRLVPYENPPYPVTKRADLHKICLIAFNQRRKTIRNNLKELLSDQQLEALNIDPNARPETLTIEDYCRLANWYTEHKGHHASN</sequence>
<comment type="function">
    <text evidence="7">Specifically dimethylates two adjacent adenosines (A1518 and A1519) in the loop of a conserved hairpin near the 3'-end of 16S rRNA in the 30S particle. May play a critical role in biogenesis of 30S subunits.</text>
</comment>
<evidence type="ECO:0000313" key="10">
    <source>
        <dbReference type="EMBL" id="SDB44370.1"/>
    </source>
</evidence>
<gene>
    <name evidence="7" type="primary">rsmA</name>
    <name evidence="7" type="synonym">ksgA</name>
    <name evidence="10" type="ORF">SAMN02927930_01703</name>
</gene>
<keyword evidence="2 7" id="KW-0698">rRNA processing</keyword>
<comment type="similarity">
    <text evidence="7">Belongs to the class I-like SAM-binding methyltransferase superfamily. rRNA adenine N(6)-methyltransferase family. RsmA subfamily.</text>
</comment>
<evidence type="ECO:0000256" key="2">
    <source>
        <dbReference type="ARBA" id="ARBA00022552"/>
    </source>
</evidence>
<dbReference type="GO" id="GO:0003723">
    <property type="term" value="F:RNA binding"/>
    <property type="evidence" value="ECO:0007669"/>
    <property type="project" value="UniProtKB-UniRule"/>
</dbReference>
<dbReference type="PROSITE" id="PS01131">
    <property type="entry name" value="RRNA_A_DIMETH"/>
    <property type="match status" value="1"/>
</dbReference>
<reference evidence="11" key="1">
    <citation type="submission" date="2016-10" db="EMBL/GenBank/DDBJ databases">
        <authorList>
            <person name="Varghese N."/>
            <person name="Submissions S."/>
        </authorList>
    </citation>
    <scope>NUCLEOTIDE SEQUENCE [LARGE SCALE GENOMIC DNA]</scope>
    <source>
        <strain evidence="11">CGMCC 1.10824</strain>
    </source>
</reference>
<dbReference type="InterPro" id="IPR020596">
    <property type="entry name" value="rRNA_Ade_Mease_Trfase_CS"/>
</dbReference>
<dbReference type="InterPro" id="IPR029063">
    <property type="entry name" value="SAM-dependent_MTases_sf"/>
</dbReference>
<comment type="catalytic activity">
    <reaction evidence="7">
        <text>adenosine(1518)/adenosine(1519) in 16S rRNA + 4 S-adenosyl-L-methionine = N(6)-dimethyladenosine(1518)/N(6)-dimethyladenosine(1519) in 16S rRNA + 4 S-adenosyl-L-homocysteine + 4 H(+)</text>
        <dbReference type="Rhea" id="RHEA:19609"/>
        <dbReference type="Rhea" id="RHEA-COMP:10232"/>
        <dbReference type="Rhea" id="RHEA-COMP:10233"/>
        <dbReference type="ChEBI" id="CHEBI:15378"/>
        <dbReference type="ChEBI" id="CHEBI:57856"/>
        <dbReference type="ChEBI" id="CHEBI:59789"/>
        <dbReference type="ChEBI" id="CHEBI:74411"/>
        <dbReference type="ChEBI" id="CHEBI:74493"/>
        <dbReference type="EC" id="2.1.1.182"/>
    </reaction>
</comment>
<feature type="domain" description="Ribosomal RNA adenine methylase transferase N-terminal" evidence="9">
    <location>
        <begin position="24"/>
        <end position="195"/>
    </location>
</feature>
<feature type="binding site" evidence="7 8">
    <location>
        <position position="19"/>
    </location>
    <ligand>
        <name>S-adenosyl-L-methionine</name>
        <dbReference type="ChEBI" id="CHEBI:59789"/>
    </ligand>
</feature>
<dbReference type="InterPro" id="IPR001737">
    <property type="entry name" value="KsgA/Erm"/>
</dbReference>
<feature type="binding site" evidence="7 8">
    <location>
        <position position="110"/>
    </location>
    <ligand>
        <name>S-adenosyl-L-methionine</name>
        <dbReference type="ChEBI" id="CHEBI:59789"/>
    </ligand>
</feature>
<dbReference type="Proteomes" id="UP000199626">
    <property type="component" value="Unassembled WGS sequence"/>
</dbReference>
<name>A0A1G6DGV8_9GAMM</name>
<protein>
    <recommendedName>
        <fullName evidence="7">Ribosomal RNA small subunit methyltransferase A</fullName>
        <ecNumber evidence="7">2.1.1.182</ecNumber>
    </recommendedName>
    <alternativeName>
        <fullName evidence="7">16S rRNA (adenine(1518)-N(6)/adenine(1519)-N(6))-dimethyltransferase</fullName>
    </alternativeName>
    <alternativeName>
        <fullName evidence="7">16S rRNA dimethyladenosine transferase</fullName>
    </alternativeName>
    <alternativeName>
        <fullName evidence="7">16S rRNA dimethylase</fullName>
    </alternativeName>
    <alternativeName>
        <fullName evidence="7">S-adenosylmethionine-6-N', N'-adenosyl(rRNA) dimethyltransferase</fullName>
    </alternativeName>
</protein>
<evidence type="ECO:0000256" key="8">
    <source>
        <dbReference type="PROSITE-ProRule" id="PRU01026"/>
    </source>
</evidence>
<accession>A0A1G6DGV8</accession>
<comment type="subcellular location">
    <subcellularLocation>
        <location evidence="7">Cytoplasm</location>
    </subcellularLocation>
</comment>
<evidence type="ECO:0000256" key="6">
    <source>
        <dbReference type="ARBA" id="ARBA00022884"/>
    </source>
</evidence>
<dbReference type="FunFam" id="3.40.50.150:FF:000006">
    <property type="entry name" value="Ribosomal RNA small subunit methyltransferase A"/>
    <property type="match status" value="1"/>
</dbReference>
<keyword evidence="1 7" id="KW-0963">Cytoplasm</keyword>
<keyword evidence="11" id="KW-1185">Reference proteome</keyword>
<evidence type="ECO:0000256" key="4">
    <source>
        <dbReference type="ARBA" id="ARBA00022679"/>
    </source>
</evidence>
<dbReference type="SMART" id="SM00650">
    <property type="entry name" value="rADc"/>
    <property type="match status" value="1"/>
</dbReference>
<keyword evidence="4 7" id="KW-0808">Transferase</keyword>
<evidence type="ECO:0000256" key="3">
    <source>
        <dbReference type="ARBA" id="ARBA00022603"/>
    </source>
</evidence>
<dbReference type="PANTHER" id="PTHR11727:SF7">
    <property type="entry name" value="DIMETHYLADENOSINE TRANSFERASE-RELATED"/>
    <property type="match status" value="1"/>
</dbReference>
<feature type="binding site" evidence="7 8">
    <location>
        <position position="65"/>
    </location>
    <ligand>
        <name>S-adenosyl-L-methionine</name>
        <dbReference type="ChEBI" id="CHEBI:59789"/>
    </ligand>
</feature>
<evidence type="ECO:0000256" key="1">
    <source>
        <dbReference type="ARBA" id="ARBA00022490"/>
    </source>
</evidence>
<dbReference type="InterPro" id="IPR011530">
    <property type="entry name" value="rRNA_adenine_dimethylase"/>
</dbReference>
<feature type="binding site" evidence="7 8">
    <location>
        <position position="44"/>
    </location>
    <ligand>
        <name>S-adenosyl-L-methionine</name>
        <dbReference type="ChEBI" id="CHEBI:59789"/>
    </ligand>
</feature>
<feature type="binding site" evidence="7 8">
    <location>
        <position position="90"/>
    </location>
    <ligand>
        <name>S-adenosyl-L-methionine</name>
        <dbReference type="ChEBI" id="CHEBI:59789"/>
    </ligand>
</feature>
<dbReference type="GO" id="GO:0005829">
    <property type="term" value="C:cytosol"/>
    <property type="evidence" value="ECO:0007669"/>
    <property type="project" value="TreeGrafter"/>
</dbReference>
<evidence type="ECO:0000256" key="5">
    <source>
        <dbReference type="ARBA" id="ARBA00022691"/>
    </source>
</evidence>
<dbReference type="PROSITE" id="PS51689">
    <property type="entry name" value="SAM_RNA_A_N6_MT"/>
    <property type="match status" value="1"/>
</dbReference>
<dbReference type="SUPFAM" id="SSF53335">
    <property type="entry name" value="S-adenosyl-L-methionine-dependent methyltransferases"/>
    <property type="match status" value="1"/>
</dbReference>
<dbReference type="Gene3D" id="1.10.8.100">
    <property type="entry name" value="Ribosomal RNA adenine dimethylase-like, domain 2"/>
    <property type="match status" value="1"/>
</dbReference>
<keyword evidence="6 7" id="KW-0694">RNA-binding</keyword>
<keyword evidence="5 7" id="KW-0949">S-adenosyl-L-methionine</keyword>
<dbReference type="EC" id="2.1.1.182" evidence="7"/>
<evidence type="ECO:0000259" key="9">
    <source>
        <dbReference type="SMART" id="SM00650"/>
    </source>
</evidence>
<organism evidence="10 11">
    <name type="scientific">Pseudidiomarina indica</name>
    <dbReference type="NCBI Taxonomy" id="1159017"/>
    <lineage>
        <taxon>Bacteria</taxon>
        <taxon>Pseudomonadati</taxon>
        <taxon>Pseudomonadota</taxon>
        <taxon>Gammaproteobacteria</taxon>
        <taxon>Alteromonadales</taxon>
        <taxon>Idiomarinaceae</taxon>
        <taxon>Pseudidiomarina</taxon>
    </lineage>
</organism>
<dbReference type="HAMAP" id="MF_00607">
    <property type="entry name" value="16SrRNA_methyltr_A"/>
    <property type="match status" value="1"/>
</dbReference>
<keyword evidence="3 7" id="KW-0489">Methyltransferase</keyword>
<dbReference type="InterPro" id="IPR020598">
    <property type="entry name" value="rRNA_Ade_methylase_Trfase_N"/>
</dbReference>
<dbReference type="GO" id="GO:0052908">
    <property type="term" value="F:16S rRNA (adenine(1518)-N(6)/adenine(1519)-N(6))-dimethyltransferase activity"/>
    <property type="evidence" value="ECO:0007669"/>
    <property type="project" value="UniProtKB-EC"/>
</dbReference>
<dbReference type="Pfam" id="PF00398">
    <property type="entry name" value="RrnaAD"/>
    <property type="match status" value="1"/>
</dbReference>
<evidence type="ECO:0000256" key="7">
    <source>
        <dbReference type="HAMAP-Rule" id="MF_00607"/>
    </source>
</evidence>
<dbReference type="OrthoDB" id="9814755at2"/>
<dbReference type="FunFam" id="1.10.8.100:FF:000001">
    <property type="entry name" value="Ribosomal RNA small subunit methyltransferase A"/>
    <property type="match status" value="1"/>
</dbReference>
<dbReference type="EMBL" id="FMXN01000010">
    <property type="protein sequence ID" value="SDB44370.1"/>
    <property type="molecule type" value="Genomic_DNA"/>
</dbReference>
<proteinExistence type="inferred from homology"/>
<dbReference type="NCBIfam" id="TIGR00755">
    <property type="entry name" value="ksgA"/>
    <property type="match status" value="1"/>
</dbReference>
<dbReference type="RefSeq" id="WP_092593636.1">
    <property type="nucleotide sequence ID" value="NZ_FMXN01000010.1"/>
</dbReference>
<dbReference type="PANTHER" id="PTHR11727">
    <property type="entry name" value="DIMETHYLADENOSINE TRANSFERASE"/>
    <property type="match status" value="1"/>
</dbReference>
<dbReference type="InterPro" id="IPR023165">
    <property type="entry name" value="rRNA_Ade_diMease-like_C"/>
</dbReference>
<feature type="binding site" evidence="7 8">
    <location>
        <position position="17"/>
    </location>
    <ligand>
        <name>S-adenosyl-L-methionine</name>
        <dbReference type="ChEBI" id="CHEBI:59789"/>
    </ligand>
</feature>
<evidence type="ECO:0000313" key="11">
    <source>
        <dbReference type="Proteomes" id="UP000199626"/>
    </source>
</evidence>